<dbReference type="PANTHER" id="PTHR43066">
    <property type="entry name" value="RHOMBOID-RELATED PROTEIN"/>
    <property type="match status" value="1"/>
</dbReference>
<feature type="transmembrane region" description="Helical" evidence="10">
    <location>
        <begin position="74"/>
        <end position="96"/>
    </location>
</feature>
<feature type="transmembrane region" description="Helical" evidence="10">
    <location>
        <begin position="20"/>
        <end position="39"/>
    </location>
</feature>
<evidence type="ECO:0000256" key="2">
    <source>
        <dbReference type="ARBA" id="ARBA00004141"/>
    </source>
</evidence>
<sequence>MDGFKFYAVEGARFVKKWYLALPVGSAIVVLACFTASLVDAARGFTDFADFGICPPAFIRHPFPAFYPLFTAPLFHQSIGSMLINLLFFPPVNAMLERQRGTLHALNYFFVVGFVCTAVYAGVVMPVWAIRGGTWCIGGLGAIMYSLVAVESNERAGVFKTRRILGIPLIGAMYPWLLLVLSWLLFPGSPFLYNLSGILAGILYHLGALKFLFLPTRALAYIEDTRAGSACISLFGNAWVETPRAVALPLNDADAGAR</sequence>
<dbReference type="InterPro" id="IPR022764">
    <property type="entry name" value="Peptidase_S54_rhomboid_dom"/>
</dbReference>
<comment type="similarity">
    <text evidence="3">Belongs to the peptidase S54 family.</text>
</comment>
<dbReference type="SUPFAM" id="SSF144091">
    <property type="entry name" value="Rhomboid-like"/>
    <property type="match status" value="1"/>
</dbReference>
<dbReference type="InterPro" id="IPR035952">
    <property type="entry name" value="Rhomboid-like_sf"/>
</dbReference>
<dbReference type="EC" id="3.4.21.105" evidence="4"/>
<evidence type="ECO:0000313" key="12">
    <source>
        <dbReference type="EMBL" id="KAJ3175877.1"/>
    </source>
</evidence>
<evidence type="ECO:0000256" key="5">
    <source>
        <dbReference type="ARBA" id="ARBA00022670"/>
    </source>
</evidence>
<dbReference type="EMBL" id="JADGJQ010000047">
    <property type="protein sequence ID" value="KAJ3175877.1"/>
    <property type="molecule type" value="Genomic_DNA"/>
</dbReference>
<feature type="transmembrane region" description="Helical" evidence="10">
    <location>
        <begin position="191"/>
        <end position="213"/>
    </location>
</feature>
<dbReference type="GO" id="GO:0004252">
    <property type="term" value="F:serine-type endopeptidase activity"/>
    <property type="evidence" value="ECO:0007669"/>
    <property type="project" value="InterPro"/>
</dbReference>
<dbReference type="GO" id="GO:0006508">
    <property type="term" value="P:proteolysis"/>
    <property type="evidence" value="ECO:0007669"/>
    <property type="project" value="UniProtKB-KW"/>
</dbReference>
<comment type="caution">
    <text evidence="12">The sequence shown here is derived from an EMBL/GenBank/DDBJ whole genome shotgun (WGS) entry which is preliminary data.</text>
</comment>
<feature type="transmembrane region" description="Helical" evidence="10">
    <location>
        <begin position="164"/>
        <end position="185"/>
    </location>
</feature>
<evidence type="ECO:0000313" key="13">
    <source>
        <dbReference type="Proteomes" id="UP001212152"/>
    </source>
</evidence>
<evidence type="ECO:0000256" key="8">
    <source>
        <dbReference type="ARBA" id="ARBA00022989"/>
    </source>
</evidence>
<evidence type="ECO:0000256" key="4">
    <source>
        <dbReference type="ARBA" id="ARBA00013039"/>
    </source>
</evidence>
<evidence type="ECO:0000256" key="1">
    <source>
        <dbReference type="ARBA" id="ARBA00000156"/>
    </source>
</evidence>
<feature type="transmembrane region" description="Helical" evidence="10">
    <location>
        <begin position="108"/>
        <end position="129"/>
    </location>
</feature>
<evidence type="ECO:0000256" key="3">
    <source>
        <dbReference type="ARBA" id="ARBA00009045"/>
    </source>
</evidence>
<evidence type="ECO:0000256" key="7">
    <source>
        <dbReference type="ARBA" id="ARBA00022801"/>
    </source>
</evidence>
<dbReference type="PROSITE" id="PS51257">
    <property type="entry name" value="PROKAR_LIPOPROTEIN"/>
    <property type="match status" value="1"/>
</dbReference>
<evidence type="ECO:0000256" key="9">
    <source>
        <dbReference type="ARBA" id="ARBA00023136"/>
    </source>
</evidence>
<dbReference type="Proteomes" id="UP001212152">
    <property type="component" value="Unassembled WGS sequence"/>
</dbReference>
<dbReference type="Pfam" id="PF01694">
    <property type="entry name" value="Rhomboid"/>
    <property type="match status" value="1"/>
</dbReference>
<comment type="catalytic activity">
    <reaction evidence="1">
        <text>Cleaves type-1 transmembrane domains using a catalytic dyad composed of serine and histidine that are contributed by different transmembrane domains.</text>
        <dbReference type="EC" id="3.4.21.105"/>
    </reaction>
</comment>
<keyword evidence="13" id="KW-1185">Reference proteome</keyword>
<gene>
    <name evidence="12" type="primary">RHBDD1</name>
    <name evidence="12" type="ORF">HDU87_005705</name>
</gene>
<keyword evidence="8 10" id="KW-1133">Transmembrane helix</keyword>
<evidence type="ECO:0000256" key="6">
    <source>
        <dbReference type="ARBA" id="ARBA00022692"/>
    </source>
</evidence>
<keyword evidence="5" id="KW-0645">Protease</keyword>
<dbReference type="PANTHER" id="PTHR43066:SF1">
    <property type="entry name" value="RHOMBOID PROTEIN 2"/>
    <property type="match status" value="1"/>
</dbReference>
<feature type="domain" description="Peptidase S54 rhomboid" evidence="11">
    <location>
        <begin position="66"/>
        <end position="207"/>
    </location>
</feature>
<accession>A0AAD5TGG8</accession>
<evidence type="ECO:0000259" key="11">
    <source>
        <dbReference type="Pfam" id="PF01694"/>
    </source>
</evidence>
<dbReference type="Gene3D" id="1.20.1540.10">
    <property type="entry name" value="Rhomboid-like"/>
    <property type="match status" value="1"/>
</dbReference>
<proteinExistence type="inferred from homology"/>
<reference evidence="12" key="1">
    <citation type="submission" date="2020-05" db="EMBL/GenBank/DDBJ databases">
        <title>Phylogenomic resolution of chytrid fungi.</title>
        <authorList>
            <person name="Stajich J.E."/>
            <person name="Amses K."/>
            <person name="Simmons R."/>
            <person name="Seto K."/>
            <person name="Myers J."/>
            <person name="Bonds A."/>
            <person name="Quandt C.A."/>
            <person name="Barry K."/>
            <person name="Liu P."/>
            <person name="Grigoriev I."/>
            <person name="Longcore J.E."/>
            <person name="James T.Y."/>
        </authorList>
    </citation>
    <scope>NUCLEOTIDE SEQUENCE</scope>
    <source>
        <strain evidence="12">JEL0379</strain>
    </source>
</reference>
<name>A0AAD5TGG8_9FUNG</name>
<organism evidence="12 13">
    <name type="scientific">Geranomyces variabilis</name>
    <dbReference type="NCBI Taxonomy" id="109894"/>
    <lineage>
        <taxon>Eukaryota</taxon>
        <taxon>Fungi</taxon>
        <taxon>Fungi incertae sedis</taxon>
        <taxon>Chytridiomycota</taxon>
        <taxon>Chytridiomycota incertae sedis</taxon>
        <taxon>Chytridiomycetes</taxon>
        <taxon>Spizellomycetales</taxon>
        <taxon>Powellomycetaceae</taxon>
        <taxon>Geranomyces</taxon>
    </lineage>
</organism>
<keyword evidence="6 10" id="KW-0812">Transmembrane</keyword>
<dbReference type="GO" id="GO:0016020">
    <property type="term" value="C:membrane"/>
    <property type="evidence" value="ECO:0007669"/>
    <property type="project" value="UniProtKB-SubCell"/>
</dbReference>
<feature type="transmembrane region" description="Helical" evidence="10">
    <location>
        <begin position="135"/>
        <end position="152"/>
    </location>
</feature>
<evidence type="ECO:0000256" key="10">
    <source>
        <dbReference type="SAM" id="Phobius"/>
    </source>
</evidence>
<keyword evidence="9 10" id="KW-0472">Membrane</keyword>
<protein>
    <recommendedName>
        <fullName evidence="4">rhomboid protease</fullName>
        <ecNumber evidence="4">3.4.21.105</ecNumber>
    </recommendedName>
</protein>
<dbReference type="AlphaFoldDB" id="A0AAD5TGG8"/>
<comment type="subcellular location">
    <subcellularLocation>
        <location evidence="2">Membrane</location>
        <topology evidence="2">Multi-pass membrane protein</topology>
    </subcellularLocation>
</comment>
<keyword evidence="7" id="KW-0378">Hydrolase</keyword>